<feature type="transmembrane region" description="Helical" evidence="1">
    <location>
        <begin position="118"/>
        <end position="136"/>
    </location>
</feature>
<dbReference type="EMBL" id="BMJC01000001">
    <property type="protein sequence ID" value="GGA81351.1"/>
    <property type="molecule type" value="Genomic_DNA"/>
</dbReference>
<reference evidence="2" key="2">
    <citation type="submission" date="2020-09" db="EMBL/GenBank/DDBJ databases">
        <authorList>
            <person name="Sun Q."/>
            <person name="Zhou Y."/>
        </authorList>
    </citation>
    <scope>NUCLEOTIDE SEQUENCE</scope>
    <source>
        <strain evidence="2">CGMCC 1.15448</strain>
    </source>
</reference>
<accession>A0A8J2XPN8</accession>
<protein>
    <submittedName>
        <fullName evidence="2">Membrane protein</fullName>
    </submittedName>
</protein>
<feature type="transmembrane region" description="Helical" evidence="1">
    <location>
        <begin position="339"/>
        <end position="357"/>
    </location>
</feature>
<keyword evidence="3" id="KW-1185">Reference proteome</keyword>
<feature type="transmembrane region" description="Helical" evidence="1">
    <location>
        <begin position="12"/>
        <end position="32"/>
    </location>
</feature>
<dbReference type="Pfam" id="PF11028">
    <property type="entry name" value="TMEM260-like"/>
    <property type="match status" value="1"/>
</dbReference>
<proteinExistence type="predicted"/>
<dbReference type="RefSeq" id="WP_188927382.1">
    <property type="nucleotide sequence ID" value="NZ_BMJC01000001.1"/>
</dbReference>
<dbReference type="PANTHER" id="PTHR16214">
    <property type="entry name" value="TRANSMEMBRANE PROTEIN 260"/>
    <property type="match status" value="1"/>
</dbReference>
<evidence type="ECO:0000313" key="3">
    <source>
        <dbReference type="Proteomes" id="UP000607559"/>
    </source>
</evidence>
<feature type="transmembrane region" description="Helical" evidence="1">
    <location>
        <begin position="571"/>
        <end position="589"/>
    </location>
</feature>
<name>A0A8J2XPN8_9BACT</name>
<feature type="transmembrane region" description="Helical" evidence="1">
    <location>
        <begin position="52"/>
        <end position="68"/>
    </location>
</feature>
<comment type="caution">
    <text evidence="2">The sequence shown here is derived from an EMBL/GenBank/DDBJ whole genome shotgun (WGS) entry which is preliminary data.</text>
</comment>
<feature type="transmembrane region" description="Helical" evidence="1">
    <location>
        <begin position="80"/>
        <end position="98"/>
    </location>
</feature>
<organism evidence="2 3">
    <name type="scientific">Puia dinghuensis</name>
    <dbReference type="NCBI Taxonomy" id="1792502"/>
    <lineage>
        <taxon>Bacteria</taxon>
        <taxon>Pseudomonadati</taxon>
        <taxon>Bacteroidota</taxon>
        <taxon>Chitinophagia</taxon>
        <taxon>Chitinophagales</taxon>
        <taxon>Chitinophagaceae</taxon>
        <taxon>Puia</taxon>
    </lineage>
</organism>
<feature type="transmembrane region" description="Helical" evidence="1">
    <location>
        <begin position="601"/>
        <end position="622"/>
    </location>
</feature>
<dbReference type="InterPro" id="IPR021280">
    <property type="entry name" value="TMEM260-like"/>
</dbReference>
<gene>
    <name evidence="2" type="ORF">GCM10011511_00360</name>
</gene>
<dbReference type="AlphaFoldDB" id="A0A8J2XPN8"/>
<dbReference type="InterPro" id="IPR052724">
    <property type="entry name" value="GT117_domain-containing"/>
</dbReference>
<keyword evidence="1" id="KW-1133">Transmembrane helix</keyword>
<feature type="transmembrane region" description="Helical" evidence="1">
    <location>
        <begin position="293"/>
        <end position="319"/>
    </location>
</feature>
<feature type="transmembrane region" description="Helical" evidence="1">
    <location>
        <begin position="548"/>
        <end position="565"/>
    </location>
</feature>
<keyword evidence="1" id="KW-0812">Transmembrane</keyword>
<dbReference type="PANTHER" id="PTHR16214:SF3">
    <property type="entry name" value="TRANSMEMBRANE PROTEIN 260"/>
    <property type="match status" value="1"/>
</dbReference>
<feature type="transmembrane region" description="Helical" evidence="1">
    <location>
        <begin position="178"/>
        <end position="209"/>
    </location>
</feature>
<feature type="transmembrane region" description="Helical" evidence="1">
    <location>
        <begin position="216"/>
        <end position="240"/>
    </location>
</feature>
<keyword evidence="1" id="KW-0472">Membrane</keyword>
<feature type="transmembrane region" description="Helical" evidence="1">
    <location>
        <begin position="260"/>
        <end position="281"/>
    </location>
</feature>
<sequence>MRFTKVNNIVGWIAGLFATTVFVMTMEATGSFWDCGEFISSCYKLEIPHPPGAPLFALMGRFFIILFGDNPHTAARGVNFMSALASGMSILFLFWTITHFARKLVMKATPTTEPDKQQTFLIMAAGVVGAIAYTFCDSFWYSAVEGEVYASSAFFTALVFWAILKWEQQADKAGSDKWIIFIFFMMGLSIGVHLLNLLTIPAIVMVYYFKRYRPTLWGTLLAFVIGCAITGIVQVVVIQYTIKGAGNFDIFFVDSLNLPFFSGFGFYFVLIAALLTWGLLFKRETVTMFRIRLWLMLFILIVAAPVLISGGGSIVSTIFKLGIGLGCAWIAGYFIKKDALPFFKLGLWCFSFMLLGYSTYFTTMIRSNADVPVDMYNVDNPVSLVGYLSRDQYGDWPILYGPDFTDQPPTIEGPSSYAKGKDKYEVAGKTMIMDWGNTPSAHLFPRMWSTSNDRHEIDTYREFSGMTADDNPTMWFNIKYFMNYQVGWMYLRYFMWNFSGKQNDLEGFGNPRDGNWITGIPFIDNARLGDQNKLPDSIHTLNKSYNRMYMLPLLLGLIGLVFHAWRARPDFIITGLLFFFTGFAIVIYLNQAGLQPRERDYAFAGSEYAFAVWIGLGVLAVAQYFTRFLKKPALANYAAAGLCFLAVPVLMGNQEWDDHDRSKKTLPRDLAKDYLESCPPNAMLFSFGDNDTYPLWYAQEVEGIRPDVRVIVNTLLGTDWYMNELRYKVNQSDSFDVIFTPEEIMGDKRNVTYFTDKIPGYDKNKYYDLYDVLKNVVGSDDQRYTTLADNGQMLNLFPTHKFSIPVDTNAVRQLGTVHPGDSVRSELQIDIPADRRYLFKNDLAMLAVIAGSKWKRPICFTSPQDLQALGLDKYVRLRGMTYQLVPVVGSTVDNDAAYKTIMEKFAYGNAGTPGVYYDEENRRHLNSIKFAHAQVAMGLAMAGKKDSARKILDHYDQNVLESNMPYGMTSNQGNLHDYFSFDFLQACYMSGDSALARKVSASLKKDLTQQMRYYNSFSESLMSDEQLAVSAQMLLQGKGGNLSDLQAKYFANDILSTYRMLMQINDWEKQNTYLRP</sequence>
<evidence type="ECO:0000256" key="1">
    <source>
        <dbReference type="SAM" id="Phobius"/>
    </source>
</evidence>
<evidence type="ECO:0000313" key="2">
    <source>
        <dbReference type="EMBL" id="GGA81351.1"/>
    </source>
</evidence>
<feature type="transmembrane region" description="Helical" evidence="1">
    <location>
        <begin position="148"/>
        <end position="166"/>
    </location>
</feature>
<reference evidence="2" key="1">
    <citation type="journal article" date="2014" name="Int. J. Syst. Evol. Microbiol.">
        <title>Complete genome sequence of Corynebacterium casei LMG S-19264T (=DSM 44701T), isolated from a smear-ripened cheese.</title>
        <authorList>
            <consortium name="US DOE Joint Genome Institute (JGI-PGF)"/>
            <person name="Walter F."/>
            <person name="Albersmeier A."/>
            <person name="Kalinowski J."/>
            <person name="Ruckert C."/>
        </authorList>
    </citation>
    <scope>NUCLEOTIDE SEQUENCE</scope>
    <source>
        <strain evidence="2">CGMCC 1.15448</strain>
    </source>
</reference>
<dbReference type="Proteomes" id="UP000607559">
    <property type="component" value="Unassembled WGS sequence"/>
</dbReference>